<proteinExistence type="predicted"/>
<gene>
    <name evidence="1" type="ORF">YC6258_00169</name>
</gene>
<evidence type="ECO:0000313" key="2">
    <source>
        <dbReference type="Proteomes" id="UP000032266"/>
    </source>
</evidence>
<reference evidence="1 2" key="1">
    <citation type="submission" date="2014-01" db="EMBL/GenBank/DDBJ databases">
        <title>Full genme sequencing of cellulolytic bacterium Gynuella sunshinyii YC6258T gen. nov., sp. nov.</title>
        <authorList>
            <person name="Khan H."/>
            <person name="Chung E.J."/>
            <person name="Chung Y.R."/>
        </authorList>
    </citation>
    <scope>NUCLEOTIDE SEQUENCE [LARGE SCALE GENOMIC DNA]</scope>
    <source>
        <strain evidence="1 2">YC6258</strain>
    </source>
</reference>
<dbReference type="Proteomes" id="UP000032266">
    <property type="component" value="Chromosome"/>
</dbReference>
<name>A0A0C5VDC6_9GAMM</name>
<accession>A0A0C5VDC6</accession>
<dbReference type="STRING" id="1445510.YC6258_00169"/>
<dbReference type="HOGENOM" id="CLU_1813069_0_0_6"/>
<dbReference type="EMBL" id="CP007142">
    <property type="protein sequence ID" value="AJQ92221.1"/>
    <property type="molecule type" value="Genomic_DNA"/>
</dbReference>
<evidence type="ECO:0008006" key="3">
    <source>
        <dbReference type="Google" id="ProtNLM"/>
    </source>
</evidence>
<evidence type="ECO:0000313" key="1">
    <source>
        <dbReference type="EMBL" id="AJQ92221.1"/>
    </source>
</evidence>
<keyword evidence="2" id="KW-1185">Reference proteome</keyword>
<organism evidence="1 2">
    <name type="scientific">Gynuella sunshinyii YC6258</name>
    <dbReference type="NCBI Taxonomy" id="1445510"/>
    <lineage>
        <taxon>Bacteria</taxon>
        <taxon>Pseudomonadati</taxon>
        <taxon>Pseudomonadota</taxon>
        <taxon>Gammaproteobacteria</taxon>
        <taxon>Oceanospirillales</taxon>
        <taxon>Saccharospirillaceae</taxon>
        <taxon>Gynuella</taxon>
    </lineage>
</organism>
<dbReference type="AlphaFoldDB" id="A0A0C5VDC6"/>
<sequence>MLGAKGGTVFGNDIHAFYIGGAGYGMLEPVSIADSEDYTFVYGGLILGYAYQPEKLVHWKSECLLGAGNITILDDNRVKGDKNYGVLLGELYSGAEFNVTDFLQVGIGAFYRLSTEPDHEGISADDLSGPGISIDFEFGYFH</sequence>
<protein>
    <recommendedName>
        <fullName evidence="3">Outer membrane protein beta-barrel domain-containing protein</fullName>
    </recommendedName>
</protein>
<dbReference type="KEGG" id="gsn:YC6258_00169"/>